<keyword evidence="3" id="KW-1185">Reference proteome</keyword>
<dbReference type="Proteomes" id="UP001595772">
    <property type="component" value="Unassembled WGS sequence"/>
</dbReference>
<proteinExistence type="predicted"/>
<dbReference type="EMBL" id="JBHSAO010000017">
    <property type="protein sequence ID" value="MFC4025601.1"/>
    <property type="molecule type" value="Genomic_DNA"/>
</dbReference>
<feature type="transmembrane region" description="Helical" evidence="1">
    <location>
        <begin position="30"/>
        <end position="50"/>
    </location>
</feature>
<feature type="transmembrane region" description="Helical" evidence="1">
    <location>
        <begin position="191"/>
        <end position="213"/>
    </location>
</feature>
<evidence type="ECO:0008006" key="4">
    <source>
        <dbReference type="Google" id="ProtNLM"/>
    </source>
</evidence>
<feature type="transmembrane region" description="Helical" evidence="1">
    <location>
        <begin position="82"/>
        <end position="104"/>
    </location>
</feature>
<keyword evidence="1" id="KW-0812">Transmembrane</keyword>
<organism evidence="2 3">
    <name type="scientific">Oceanobacillus longus</name>
    <dbReference type="NCBI Taxonomy" id="930120"/>
    <lineage>
        <taxon>Bacteria</taxon>
        <taxon>Bacillati</taxon>
        <taxon>Bacillota</taxon>
        <taxon>Bacilli</taxon>
        <taxon>Bacillales</taxon>
        <taxon>Bacillaceae</taxon>
        <taxon>Oceanobacillus</taxon>
    </lineage>
</organism>
<evidence type="ECO:0000256" key="1">
    <source>
        <dbReference type="SAM" id="Phobius"/>
    </source>
</evidence>
<keyword evidence="1" id="KW-0472">Membrane</keyword>
<gene>
    <name evidence="2" type="ORF">ACFOUV_17625</name>
</gene>
<feature type="transmembrane region" description="Helical" evidence="1">
    <location>
        <begin position="116"/>
        <end position="139"/>
    </location>
</feature>
<reference evidence="3" key="1">
    <citation type="journal article" date="2019" name="Int. J. Syst. Evol. Microbiol.">
        <title>The Global Catalogue of Microorganisms (GCM) 10K type strain sequencing project: providing services to taxonomists for standard genome sequencing and annotation.</title>
        <authorList>
            <consortium name="The Broad Institute Genomics Platform"/>
            <consortium name="The Broad Institute Genome Sequencing Center for Infectious Disease"/>
            <person name="Wu L."/>
            <person name="Ma J."/>
        </authorList>
    </citation>
    <scope>NUCLEOTIDE SEQUENCE [LARGE SCALE GENOMIC DNA]</scope>
    <source>
        <strain evidence="3">IBRC-M 10703</strain>
    </source>
</reference>
<keyword evidence="1" id="KW-1133">Transmembrane helix</keyword>
<dbReference type="RefSeq" id="WP_379498097.1">
    <property type="nucleotide sequence ID" value="NZ_JBHSAO010000017.1"/>
</dbReference>
<sequence>MTYHVHLFKILFSMEDDLFRIQKAERIQNLWKVNTILILSAIGLYAWMAFLGLGSESISSIAVSLTQPAYETSKLWFMIGRALYGLVFAMFILFVPSLLLYLLTGIPYKKLIIMQQVVLVVILLERVLWVPIVIFSGLNWQVSPLSFGIIASYITEIPWMIYFFGAITLFQLWIIWFQVKYITSLSEMKKPLIWINVVLLHFLGWCLTALTAFTDSYILSGWFG</sequence>
<name>A0ABV8H360_9BACI</name>
<feature type="transmembrane region" description="Helical" evidence="1">
    <location>
        <begin position="159"/>
        <end position="179"/>
    </location>
</feature>
<accession>A0ABV8H360</accession>
<comment type="caution">
    <text evidence="2">The sequence shown here is derived from an EMBL/GenBank/DDBJ whole genome shotgun (WGS) entry which is preliminary data.</text>
</comment>
<protein>
    <recommendedName>
        <fullName evidence="4">Yip1 domain-containing protein</fullName>
    </recommendedName>
</protein>
<evidence type="ECO:0000313" key="3">
    <source>
        <dbReference type="Proteomes" id="UP001595772"/>
    </source>
</evidence>
<evidence type="ECO:0000313" key="2">
    <source>
        <dbReference type="EMBL" id="MFC4025601.1"/>
    </source>
</evidence>